<dbReference type="SUPFAM" id="SSF56281">
    <property type="entry name" value="Metallo-hydrolase/oxidoreductase"/>
    <property type="match status" value="1"/>
</dbReference>
<accession>A0A081XVN5</accession>
<comment type="caution">
    <text evidence="2">The sequence shown here is derived from an EMBL/GenBank/DDBJ whole genome shotgun (WGS) entry which is preliminary data.</text>
</comment>
<dbReference type="eggNOG" id="COG2220">
    <property type="taxonomic scope" value="Bacteria"/>
</dbReference>
<dbReference type="Gene3D" id="3.60.15.10">
    <property type="entry name" value="Ribonuclease Z/Hydroxyacylglutathione hydrolase-like"/>
    <property type="match status" value="1"/>
</dbReference>
<proteinExistence type="predicted"/>
<organism evidence="2 3">
    <name type="scientific">Streptomyces toyocaensis</name>
    <dbReference type="NCBI Taxonomy" id="55952"/>
    <lineage>
        <taxon>Bacteria</taxon>
        <taxon>Bacillati</taxon>
        <taxon>Actinomycetota</taxon>
        <taxon>Actinomycetes</taxon>
        <taxon>Kitasatosporales</taxon>
        <taxon>Streptomycetaceae</taxon>
        <taxon>Streptomyces</taxon>
    </lineage>
</organism>
<evidence type="ECO:0000313" key="3">
    <source>
        <dbReference type="Proteomes" id="UP000028341"/>
    </source>
</evidence>
<protein>
    <submittedName>
        <fullName evidence="2">Beta-lactamase</fullName>
    </submittedName>
</protein>
<dbReference type="InterPro" id="IPR001279">
    <property type="entry name" value="Metallo-B-lactamas"/>
</dbReference>
<keyword evidence="3" id="KW-1185">Reference proteome</keyword>
<gene>
    <name evidence="2" type="ORF">BU52_09080</name>
</gene>
<dbReference type="STRING" id="55952.BU52_09080"/>
<feature type="domain" description="Metallo-beta-lactamase" evidence="1">
    <location>
        <begin position="7"/>
        <end position="165"/>
    </location>
</feature>
<dbReference type="AlphaFoldDB" id="A0A081XVN5"/>
<dbReference type="SMART" id="SM00849">
    <property type="entry name" value="Lactamase_B"/>
    <property type="match status" value="1"/>
</dbReference>
<dbReference type="Pfam" id="PF13483">
    <property type="entry name" value="Lactamase_B_3"/>
    <property type="match status" value="1"/>
</dbReference>
<dbReference type="OrthoDB" id="3190691at2"/>
<dbReference type="EMBL" id="JFCB01000005">
    <property type="protein sequence ID" value="KES07608.1"/>
    <property type="molecule type" value="Genomic_DNA"/>
</dbReference>
<dbReference type="RefSeq" id="WP_037931082.1">
    <property type="nucleotide sequence ID" value="NZ_JBFADL010000013.1"/>
</dbReference>
<dbReference type="InterPro" id="IPR036866">
    <property type="entry name" value="RibonucZ/Hydroxyglut_hydro"/>
</dbReference>
<evidence type="ECO:0000313" key="2">
    <source>
        <dbReference type="EMBL" id="KES07608.1"/>
    </source>
</evidence>
<dbReference type="InterPro" id="IPR050114">
    <property type="entry name" value="UPF0173_UPF0282_UlaG_hydrolase"/>
</dbReference>
<dbReference type="PANTHER" id="PTHR43546">
    <property type="entry name" value="UPF0173 METAL-DEPENDENT HYDROLASE MJ1163-RELATED"/>
    <property type="match status" value="1"/>
</dbReference>
<evidence type="ECO:0000259" key="1">
    <source>
        <dbReference type="SMART" id="SM00849"/>
    </source>
</evidence>
<name>A0A081XVN5_STRTO</name>
<reference evidence="2 3" key="1">
    <citation type="submission" date="2014-02" db="EMBL/GenBank/DDBJ databases">
        <title>The genome announcement of Streptomyces toyocaensis NRRL15009.</title>
        <authorList>
            <person name="Hong H.-J."/>
            <person name="Kwun M.J."/>
        </authorList>
    </citation>
    <scope>NUCLEOTIDE SEQUENCE [LARGE SCALE GENOMIC DNA]</scope>
    <source>
        <strain evidence="2 3">NRRL 15009</strain>
    </source>
</reference>
<dbReference type="PANTHER" id="PTHR43546:SF3">
    <property type="entry name" value="UPF0173 METAL-DEPENDENT HYDROLASE MJ1163"/>
    <property type="match status" value="1"/>
</dbReference>
<dbReference type="Proteomes" id="UP000028341">
    <property type="component" value="Unassembled WGS sequence"/>
</dbReference>
<sequence>MRITKYTHACVRLEHEGRVLVIDPGTWSEPAALTGADAVLVTHEHADHVDVLRLAGLGVPVYAPAEADIPRLEVTGVASDAEFTAAGFRVRAVGGRHAFIYGGQPDCANLGYIVDEAVYHPGDALHVPEQSIETLLVPVQGSWMKMAEAIDFVKAVKPQRTFAIHDAQINDRGLSSVNGWLAEETDSGYRYLMPGESF</sequence>